<evidence type="ECO:0000256" key="12">
    <source>
        <dbReference type="ARBA" id="ARBA00023136"/>
    </source>
</evidence>
<evidence type="ECO:0000313" key="16">
    <source>
        <dbReference type="Proteomes" id="UP000295773"/>
    </source>
</evidence>
<keyword evidence="4" id="KW-0597">Phosphoprotein</keyword>
<keyword evidence="10 13" id="KW-1133">Transmembrane helix</keyword>
<dbReference type="InterPro" id="IPR003594">
    <property type="entry name" value="HATPase_dom"/>
</dbReference>
<evidence type="ECO:0000256" key="10">
    <source>
        <dbReference type="ARBA" id="ARBA00022989"/>
    </source>
</evidence>
<name>A0A4R3TN73_9FIRM</name>
<dbReference type="InterPro" id="IPR029016">
    <property type="entry name" value="GAF-like_dom_sf"/>
</dbReference>
<dbReference type="Gene3D" id="3.30.565.10">
    <property type="entry name" value="Histidine kinase-like ATPase, C-terminal domain"/>
    <property type="match status" value="1"/>
</dbReference>
<evidence type="ECO:0000259" key="14">
    <source>
        <dbReference type="PROSITE" id="PS50109"/>
    </source>
</evidence>
<dbReference type="GO" id="GO:0005524">
    <property type="term" value="F:ATP binding"/>
    <property type="evidence" value="ECO:0007669"/>
    <property type="project" value="UniProtKB-KW"/>
</dbReference>
<evidence type="ECO:0000256" key="11">
    <source>
        <dbReference type="ARBA" id="ARBA00023012"/>
    </source>
</evidence>
<comment type="catalytic activity">
    <reaction evidence="1">
        <text>ATP + protein L-histidine = ADP + protein N-phospho-L-histidine.</text>
        <dbReference type="EC" id="2.7.13.3"/>
    </reaction>
</comment>
<keyword evidence="12 13" id="KW-0472">Membrane</keyword>
<dbReference type="InterPro" id="IPR036890">
    <property type="entry name" value="HATPase_C_sf"/>
</dbReference>
<dbReference type="InterPro" id="IPR005467">
    <property type="entry name" value="His_kinase_dom"/>
</dbReference>
<dbReference type="Pfam" id="PF02518">
    <property type="entry name" value="HATPase_c"/>
    <property type="match status" value="1"/>
</dbReference>
<evidence type="ECO:0000256" key="5">
    <source>
        <dbReference type="ARBA" id="ARBA00022679"/>
    </source>
</evidence>
<dbReference type="PRINTS" id="PR00344">
    <property type="entry name" value="BCTRLSENSOR"/>
</dbReference>
<keyword evidence="6 13" id="KW-0812">Transmembrane</keyword>
<dbReference type="GO" id="GO:0000155">
    <property type="term" value="F:phosphorelay sensor kinase activity"/>
    <property type="evidence" value="ECO:0007669"/>
    <property type="project" value="InterPro"/>
</dbReference>
<evidence type="ECO:0000256" key="2">
    <source>
        <dbReference type="ARBA" id="ARBA00004141"/>
    </source>
</evidence>
<dbReference type="Gene3D" id="1.20.120.620">
    <property type="entry name" value="Backbone structure of the membrane domain of e. Coli histidine kinase receptor kdpd"/>
    <property type="match status" value="1"/>
</dbReference>
<organism evidence="15 16">
    <name type="scientific">Longicatena caecimuris</name>
    <dbReference type="NCBI Taxonomy" id="1796635"/>
    <lineage>
        <taxon>Bacteria</taxon>
        <taxon>Bacillati</taxon>
        <taxon>Bacillota</taxon>
        <taxon>Erysipelotrichia</taxon>
        <taxon>Erysipelotrichales</taxon>
        <taxon>Erysipelotrichaceae</taxon>
        <taxon>Longicatena</taxon>
    </lineage>
</organism>
<dbReference type="EC" id="2.7.13.3" evidence="3"/>
<dbReference type="AlphaFoldDB" id="A0A4R3TN73"/>
<keyword evidence="8 15" id="KW-0418">Kinase</keyword>
<keyword evidence="11" id="KW-0902">Two-component regulatory system</keyword>
<reference evidence="15 16" key="1">
    <citation type="submission" date="2019-03" db="EMBL/GenBank/DDBJ databases">
        <title>Genomic Encyclopedia of Type Strains, Phase IV (KMG-IV): sequencing the most valuable type-strain genomes for metagenomic binning, comparative biology and taxonomic classification.</title>
        <authorList>
            <person name="Goeker M."/>
        </authorList>
    </citation>
    <scope>NUCLEOTIDE SEQUENCE [LARGE SCALE GENOMIC DNA]</scope>
    <source>
        <strain evidence="15 16">DSM 29481</strain>
    </source>
</reference>
<dbReference type="Proteomes" id="UP000295773">
    <property type="component" value="Unassembled WGS sequence"/>
</dbReference>
<evidence type="ECO:0000256" key="13">
    <source>
        <dbReference type="SAM" id="Phobius"/>
    </source>
</evidence>
<evidence type="ECO:0000256" key="8">
    <source>
        <dbReference type="ARBA" id="ARBA00022777"/>
    </source>
</evidence>
<dbReference type="SUPFAM" id="SSF47384">
    <property type="entry name" value="Homodimeric domain of signal transducing histidine kinase"/>
    <property type="match status" value="1"/>
</dbReference>
<dbReference type="InterPro" id="IPR036097">
    <property type="entry name" value="HisK_dim/P_sf"/>
</dbReference>
<dbReference type="SUPFAM" id="SSF55781">
    <property type="entry name" value="GAF domain-like"/>
    <property type="match status" value="1"/>
</dbReference>
<dbReference type="SMART" id="SM00388">
    <property type="entry name" value="HisKA"/>
    <property type="match status" value="1"/>
</dbReference>
<dbReference type="PROSITE" id="PS50109">
    <property type="entry name" value="HIS_KIN"/>
    <property type="match status" value="1"/>
</dbReference>
<dbReference type="CDD" id="cd00075">
    <property type="entry name" value="HATPase"/>
    <property type="match status" value="1"/>
</dbReference>
<dbReference type="Gene3D" id="1.10.287.130">
    <property type="match status" value="1"/>
</dbReference>
<feature type="transmembrane region" description="Helical" evidence="13">
    <location>
        <begin position="43"/>
        <end position="70"/>
    </location>
</feature>
<dbReference type="InterPro" id="IPR052023">
    <property type="entry name" value="Histidine_kinase_KdpD"/>
</dbReference>
<keyword evidence="9" id="KW-0067">ATP-binding</keyword>
<comment type="caution">
    <text evidence="15">The sequence shown here is derived from an EMBL/GenBank/DDBJ whole genome shotgun (WGS) entry which is preliminary data.</text>
</comment>
<dbReference type="GO" id="GO:0005886">
    <property type="term" value="C:plasma membrane"/>
    <property type="evidence" value="ECO:0007669"/>
    <property type="project" value="TreeGrafter"/>
</dbReference>
<evidence type="ECO:0000256" key="3">
    <source>
        <dbReference type="ARBA" id="ARBA00012438"/>
    </source>
</evidence>
<evidence type="ECO:0000256" key="6">
    <source>
        <dbReference type="ARBA" id="ARBA00022692"/>
    </source>
</evidence>
<evidence type="ECO:0000256" key="4">
    <source>
        <dbReference type="ARBA" id="ARBA00022553"/>
    </source>
</evidence>
<dbReference type="InterPro" id="IPR038318">
    <property type="entry name" value="KdpD_sf"/>
</dbReference>
<dbReference type="SMART" id="SM00387">
    <property type="entry name" value="HATPase_c"/>
    <property type="match status" value="1"/>
</dbReference>
<dbReference type="InterPro" id="IPR025201">
    <property type="entry name" value="KdpD_TM"/>
</dbReference>
<protein>
    <recommendedName>
        <fullName evidence="3">histidine kinase</fullName>
        <ecNumber evidence="3">2.7.13.3</ecNumber>
    </recommendedName>
</protein>
<keyword evidence="5" id="KW-0808">Transferase</keyword>
<evidence type="ECO:0000313" key="15">
    <source>
        <dbReference type="EMBL" id="TCU63066.1"/>
    </source>
</evidence>
<keyword evidence="16" id="KW-1185">Reference proteome</keyword>
<proteinExistence type="predicted"/>
<evidence type="ECO:0000256" key="7">
    <source>
        <dbReference type="ARBA" id="ARBA00022741"/>
    </source>
</evidence>
<evidence type="ECO:0000256" key="9">
    <source>
        <dbReference type="ARBA" id="ARBA00022840"/>
    </source>
</evidence>
<keyword evidence="7" id="KW-0547">Nucleotide-binding</keyword>
<dbReference type="PANTHER" id="PTHR45569">
    <property type="entry name" value="SENSOR PROTEIN KDPD"/>
    <property type="match status" value="1"/>
</dbReference>
<comment type="subcellular location">
    <subcellularLocation>
        <location evidence="2">Membrane</location>
        <topology evidence="2">Multi-pass membrane protein</topology>
    </subcellularLocation>
</comment>
<dbReference type="PANTHER" id="PTHR45569:SF1">
    <property type="entry name" value="SENSOR PROTEIN KDPD"/>
    <property type="match status" value="1"/>
</dbReference>
<evidence type="ECO:0000256" key="1">
    <source>
        <dbReference type="ARBA" id="ARBA00000085"/>
    </source>
</evidence>
<accession>A0A4R3TN73</accession>
<feature type="domain" description="Histidine kinase" evidence="14">
    <location>
        <begin position="283"/>
        <end position="497"/>
    </location>
</feature>
<dbReference type="CDD" id="cd00082">
    <property type="entry name" value="HisKA"/>
    <property type="match status" value="1"/>
</dbReference>
<dbReference type="InterPro" id="IPR003661">
    <property type="entry name" value="HisK_dim/P_dom"/>
</dbReference>
<dbReference type="Pfam" id="PF13493">
    <property type="entry name" value="DUF4118"/>
    <property type="match status" value="1"/>
</dbReference>
<dbReference type="Pfam" id="PF00512">
    <property type="entry name" value="HisKA"/>
    <property type="match status" value="1"/>
</dbReference>
<dbReference type="RefSeq" id="WP_132223586.1">
    <property type="nucleotide sequence ID" value="NZ_JANKBG010000002.1"/>
</dbReference>
<dbReference type="EMBL" id="SMBP01000002">
    <property type="protein sequence ID" value="TCU63066.1"/>
    <property type="molecule type" value="Genomic_DNA"/>
</dbReference>
<gene>
    <name evidence="15" type="ORF">EDD61_10267</name>
</gene>
<sequence>MKNKNITTLLRHFFITTAIIFICTLVSLFFVELHIRTENIIMIYLLGVLFIVIETKQLVWGIASSFISIITFNYCFTQPLYSLHIHDPNYIITIIIFLIVSIITNILMGKLQKHAAIAHYNEQQTLAFYEISKSFLNLSGIQTIFMHTIHALYEYQNIISVLYYYDEKSKQLQRYQDDAMPLALHVVDELATWCYKHQKACGHATAINGSEQWSYHPLCHGEEILGVYAISHTPELTKENELFIHTLIAQMVMALEREQLYAQQEQSRIAIEKEKLRNNLLRSLSHDLRTPLTNIAGSSAVLLENDDVFDSEMKKKLMKSISSDAQWLTQLVENLLNMTRIQDGRLLLSKRCEVVDDIICEALQRCESRKGSHTISAHLPETIQLVNMDGQLIIQVLVNFIDNAIKHTQPTSHIDISFTQKKGKACFEVSDDGNGIPDNMIDTLFDSFVTTKSERSDAKRGVGLGLSISKAIIEAHGGTIYAHNRADGHGAIFGFYL</sequence>
<dbReference type="Gene3D" id="3.30.450.40">
    <property type="match status" value="1"/>
</dbReference>
<dbReference type="SUPFAM" id="SSF55874">
    <property type="entry name" value="ATPase domain of HSP90 chaperone/DNA topoisomerase II/histidine kinase"/>
    <property type="match status" value="1"/>
</dbReference>
<dbReference type="InterPro" id="IPR004358">
    <property type="entry name" value="Sig_transdc_His_kin-like_C"/>
</dbReference>
<feature type="transmembrane region" description="Helical" evidence="13">
    <location>
        <begin position="12"/>
        <end position="31"/>
    </location>
</feature>
<feature type="transmembrane region" description="Helical" evidence="13">
    <location>
        <begin position="90"/>
        <end position="108"/>
    </location>
</feature>